<comment type="caution">
    <text evidence="2">The sequence shown here is derived from an EMBL/GenBank/DDBJ whole genome shotgun (WGS) entry which is preliminary data.</text>
</comment>
<accession>A0ABN9TJV5</accession>
<gene>
    <name evidence="2" type="ORF">PCOR1329_LOCUS39804</name>
</gene>
<evidence type="ECO:0000256" key="1">
    <source>
        <dbReference type="SAM" id="MobiDB-lite"/>
    </source>
</evidence>
<feature type="region of interest" description="Disordered" evidence="1">
    <location>
        <begin position="189"/>
        <end position="273"/>
    </location>
</feature>
<sequence length="273" mass="29670">MPPLCRWPRALGSAVAQRVGPIPSWPDRRRSSPCRNEVMANSHAAGQAQIAWERRHEELHRAQARDSVDVFGTPRREYRPVLGCAGTPAATTASSCLEQQLPHHQRQLSDVTQRQLPPLSMPGVASPRAPNRVNEANLERGVPPHQAHHHHFGWTLGAATGATDYSPARRWGIGMSHANEIAPVHRAIKNCPDGAGRTGSSSARPSPRWTANSWRASPRARLRAAGLNASYSTWGSSSKSTQDGWGSKSQQESTAQLSTIAPSDGVTEFSERS</sequence>
<proteinExistence type="predicted"/>
<keyword evidence="3" id="KW-1185">Reference proteome</keyword>
<feature type="compositionally biased region" description="Low complexity" evidence="1">
    <location>
        <begin position="230"/>
        <end position="240"/>
    </location>
</feature>
<organism evidence="2 3">
    <name type="scientific">Prorocentrum cordatum</name>
    <dbReference type="NCBI Taxonomy" id="2364126"/>
    <lineage>
        <taxon>Eukaryota</taxon>
        <taxon>Sar</taxon>
        <taxon>Alveolata</taxon>
        <taxon>Dinophyceae</taxon>
        <taxon>Prorocentrales</taxon>
        <taxon>Prorocentraceae</taxon>
        <taxon>Prorocentrum</taxon>
    </lineage>
</organism>
<name>A0ABN9TJV5_9DINO</name>
<evidence type="ECO:0000313" key="2">
    <source>
        <dbReference type="EMBL" id="CAK0846249.1"/>
    </source>
</evidence>
<dbReference type="EMBL" id="CAUYUJ010014809">
    <property type="protein sequence ID" value="CAK0846249.1"/>
    <property type="molecule type" value="Genomic_DNA"/>
</dbReference>
<protein>
    <submittedName>
        <fullName evidence="2">Uncharacterized protein</fullName>
    </submittedName>
</protein>
<evidence type="ECO:0000313" key="3">
    <source>
        <dbReference type="Proteomes" id="UP001189429"/>
    </source>
</evidence>
<reference evidence="2" key="1">
    <citation type="submission" date="2023-10" db="EMBL/GenBank/DDBJ databases">
        <authorList>
            <person name="Chen Y."/>
            <person name="Shah S."/>
            <person name="Dougan E. K."/>
            <person name="Thang M."/>
            <person name="Chan C."/>
        </authorList>
    </citation>
    <scope>NUCLEOTIDE SEQUENCE [LARGE SCALE GENOMIC DNA]</scope>
</reference>
<dbReference type="Proteomes" id="UP001189429">
    <property type="component" value="Unassembled WGS sequence"/>
</dbReference>
<feature type="compositionally biased region" description="Polar residues" evidence="1">
    <location>
        <begin position="241"/>
        <end position="261"/>
    </location>
</feature>
<feature type="compositionally biased region" description="Polar residues" evidence="1">
    <location>
        <begin position="198"/>
        <end position="215"/>
    </location>
</feature>